<evidence type="ECO:0000313" key="14">
    <source>
        <dbReference type="Proteomes" id="UP000703661"/>
    </source>
</evidence>
<accession>A0A9P6N3A2</accession>
<keyword evidence="6" id="KW-0067">ATP-binding</keyword>
<organism evidence="13 14">
    <name type="scientific">Entomortierella chlamydospora</name>
    <dbReference type="NCBI Taxonomy" id="101097"/>
    <lineage>
        <taxon>Eukaryota</taxon>
        <taxon>Fungi</taxon>
        <taxon>Fungi incertae sedis</taxon>
        <taxon>Mucoromycota</taxon>
        <taxon>Mortierellomycotina</taxon>
        <taxon>Mortierellomycetes</taxon>
        <taxon>Mortierellales</taxon>
        <taxon>Mortierellaceae</taxon>
        <taxon>Entomortierella</taxon>
    </lineage>
</organism>
<dbReference type="InterPro" id="IPR055206">
    <property type="entry name" value="DEXQc_SUV3"/>
</dbReference>
<dbReference type="Pfam" id="PF22527">
    <property type="entry name" value="DEXQc_Suv3"/>
    <property type="match status" value="1"/>
</dbReference>
<dbReference type="SUPFAM" id="SSF52540">
    <property type="entry name" value="P-loop containing nucleoside triphosphate hydrolases"/>
    <property type="match status" value="1"/>
</dbReference>
<dbReference type="InterPro" id="IPR014001">
    <property type="entry name" value="Helicase_ATP-bd"/>
</dbReference>
<dbReference type="Pfam" id="PF00271">
    <property type="entry name" value="Helicase_C"/>
    <property type="match status" value="1"/>
</dbReference>
<dbReference type="Proteomes" id="UP000703661">
    <property type="component" value="Unassembled WGS sequence"/>
</dbReference>
<evidence type="ECO:0000256" key="10">
    <source>
        <dbReference type="SAM" id="MobiDB-lite"/>
    </source>
</evidence>
<evidence type="ECO:0000256" key="5">
    <source>
        <dbReference type="ARBA" id="ARBA00022806"/>
    </source>
</evidence>
<feature type="domain" description="Helicase ATP-binding" evidence="11">
    <location>
        <begin position="225"/>
        <end position="380"/>
    </location>
</feature>
<dbReference type="PANTHER" id="PTHR12131">
    <property type="entry name" value="ATP-DEPENDENT RNA AND DNA HELICASE"/>
    <property type="match status" value="1"/>
</dbReference>
<dbReference type="SMART" id="SM00490">
    <property type="entry name" value="HELICc"/>
    <property type="match status" value="1"/>
</dbReference>
<dbReference type="SMART" id="SM00487">
    <property type="entry name" value="DEXDc"/>
    <property type="match status" value="1"/>
</dbReference>
<sequence>MLSVTATGSLRRWPRQALPSSTGCKSLAVSQNILGRINISKGTPQTIACRFRHSSSFSGSGKAWGIRQPTTPQSRYQDSYSRSPQGRQFGGQEFIANWEEKALENAIDRFKKPNGVQQHLESLGTPRDKAVELVKGFSAKALRGEVPEVRKKALGMMATESLEAGMTFRTMGVTREEAIASKLDKTLWDAFFAHCETMFPPDTLFRLQRMRDISDLRFPAEWNPAARLMKRKIIMHVGPTNSGKTHNALMRLQSASSGVYLSPLRLLAHEIYERMNKAGTPCNLITGEEKRYAFHDENGAPLPDSAKMLSCTVEMANLNRKVEVAVIDEIQMLADPSRGWAWTQALLGLPAEEIHLCGEPTVVELVKKICAMTNEEVVVNNYDRLSKLEVQDESIYGNFQGIQKGDCVVTFSRKNIFLLKKAIEAETGLRCAVAYGSLPPESRSTQAKLFNDPDSGYDVLVASDAIGMGLNLNIRRIIFEAVEKFDGSVVRNLSITQIKQIAGRAGRFGTEYAVGQATTLVQSDIPILKKALATPMIEIKDAAVLFDNIKMPVRERIPFISAPIQVRDDTVVTAAKKLAKAVGDAKKISIDEVVRLPEKDSRQEKDLDLRKLESSHRVIMLYLWLSQRFGNVIQGGIESDAAKRKTRCEVLIDMALKQAENKKLKKKREAAEKLKNKGQTEADGQKEAMEP</sequence>
<dbReference type="CDD" id="cd18805">
    <property type="entry name" value="SF2_C_suv3"/>
    <property type="match status" value="1"/>
</dbReference>
<feature type="compositionally biased region" description="Polar residues" evidence="10">
    <location>
        <begin position="68"/>
        <end position="85"/>
    </location>
</feature>
<dbReference type="GO" id="GO:0003724">
    <property type="term" value="F:RNA helicase activity"/>
    <property type="evidence" value="ECO:0007669"/>
    <property type="project" value="UniProtKB-EC"/>
</dbReference>
<dbReference type="GO" id="GO:0000965">
    <property type="term" value="P:mitochondrial RNA 3'-end processing"/>
    <property type="evidence" value="ECO:0007669"/>
    <property type="project" value="TreeGrafter"/>
</dbReference>
<dbReference type="InterPro" id="IPR001650">
    <property type="entry name" value="Helicase_C-like"/>
</dbReference>
<name>A0A9P6N3A2_9FUNG</name>
<dbReference type="FunFam" id="3.40.50.300:FF:000269">
    <property type="entry name" value="ATP-dependent RNA helicase SUPV3L1, mitochondrial"/>
    <property type="match status" value="1"/>
</dbReference>
<dbReference type="PROSITE" id="PS51192">
    <property type="entry name" value="HELICASE_ATP_BIND_1"/>
    <property type="match status" value="1"/>
</dbReference>
<evidence type="ECO:0000256" key="3">
    <source>
        <dbReference type="ARBA" id="ARBA00022741"/>
    </source>
</evidence>
<dbReference type="InterPro" id="IPR044774">
    <property type="entry name" value="Suv3_DEXQc"/>
</dbReference>
<dbReference type="AlphaFoldDB" id="A0A9P6N3A2"/>
<evidence type="ECO:0000313" key="13">
    <source>
        <dbReference type="EMBL" id="KAG0022051.1"/>
    </source>
</evidence>
<comment type="subcellular location">
    <subcellularLocation>
        <location evidence="1">Mitochondrion</location>
    </subcellularLocation>
</comment>
<dbReference type="Gene3D" id="1.20.272.40">
    <property type="match status" value="1"/>
</dbReference>
<feature type="region of interest" description="Disordered" evidence="10">
    <location>
        <begin position="661"/>
        <end position="691"/>
    </location>
</feature>
<keyword evidence="8" id="KW-0496">Mitochondrion</keyword>
<keyword evidence="7" id="KW-0809">Transit peptide</keyword>
<evidence type="ECO:0000256" key="8">
    <source>
        <dbReference type="ARBA" id="ARBA00023128"/>
    </source>
</evidence>
<dbReference type="InterPro" id="IPR050699">
    <property type="entry name" value="RNA-DNA_Helicase"/>
</dbReference>
<proteinExistence type="predicted"/>
<evidence type="ECO:0000259" key="12">
    <source>
        <dbReference type="PROSITE" id="PS51194"/>
    </source>
</evidence>
<gene>
    <name evidence="13" type="primary">SUV3</name>
    <name evidence="13" type="ORF">BGZ80_001156</name>
</gene>
<keyword evidence="4" id="KW-0378">Hydrolase</keyword>
<feature type="region of interest" description="Disordered" evidence="10">
    <location>
        <begin position="58"/>
        <end position="85"/>
    </location>
</feature>
<protein>
    <recommendedName>
        <fullName evidence="2">RNA helicase</fullName>
        <ecNumber evidence="2">3.6.4.13</ecNumber>
    </recommendedName>
</protein>
<keyword evidence="14" id="KW-1185">Reference proteome</keyword>
<feature type="domain" description="Helicase C-terminal" evidence="12">
    <location>
        <begin position="380"/>
        <end position="557"/>
    </location>
</feature>
<evidence type="ECO:0000256" key="9">
    <source>
        <dbReference type="ARBA" id="ARBA00047984"/>
    </source>
</evidence>
<dbReference type="CDD" id="cd17913">
    <property type="entry name" value="DEXQc_Suv3"/>
    <property type="match status" value="1"/>
</dbReference>
<keyword evidence="3" id="KW-0547">Nucleotide-binding</keyword>
<evidence type="ECO:0000256" key="1">
    <source>
        <dbReference type="ARBA" id="ARBA00004173"/>
    </source>
</evidence>
<evidence type="ECO:0000256" key="7">
    <source>
        <dbReference type="ARBA" id="ARBA00022946"/>
    </source>
</evidence>
<dbReference type="InterPro" id="IPR027417">
    <property type="entry name" value="P-loop_NTPase"/>
</dbReference>
<feature type="compositionally biased region" description="Basic and acidic residues" evidence="10">
    <location>
        <begin position="669"/>
        <end position="691"/>
    </location>
</feature>
<dbReference type="Gene3D" id="3.40.50.300">
    <property type="entry name" value="P-loop containing nucleotide triphosphate hydrolases"/>
    <property type="match status" value="2"/>
</dbReference>
<dbReference type="Pfam" id="PF12513">
    <property type="entry name" value="SUV3_C"/>
    <property type="match status" value="1"/>
</dbReference>
<dbReference type="GO" id="GO:0005524">
    <property type="term" value="F:ATP binding"/>
    <property type="evidence" value="ECO:0007669"/>
    <property type="project" value="UniProtKB-KW"/>
</dbReference>
<keyword evidence="5 13" id="KW-0347">Helicase</keyword>
<dbReference type="InterPro" id="IPR022192">
    <property type="entry name" value="SUV3_C"/>
</dbReference>
<dbReference type="EMBL" id="JAAAID010000126">
    <property type="protein sequence ID" value="KAG0022051.1"/>
    <property type="molecule type" value="Genomic_DNA"/>
</dbReference>
<dbReference type="GO" id="GO:0016787">
    <property type="term" value="F:hydrolase activity"/>
    <property type="evidence" value="ECO:0007669"/>
    <property type="project" value="UniProtKB-KW"/>
</dbReference>
<dbReference type="EC" id="3.6.4.13" evidence="2"/>
<evidence type="ECO:0000256" key="2">
    <source>
        <dbReference type="ARBA" id="ARBA00012552"/>
    </source>
</evidence>
<evidence type="ECO:0000256" key="6">
    <source>
        <dbReference type="ARBA" id="ARBA00022840"/>
    </source>
</evidence>
<dbReference type="PANTHER" id="PTHR12131:SF1">
    <property type="entry name" value="ATP-DEPENDENT RNA HELICASE SUPV3L1, MITOCHONDRIAL-RELATED"/>
    <property type="match status" value="1"/>
</dbReference>
<reference evidence="13" key="1">
    <citation type="journal article" date="2020" name="Fungal Divers.">
        <title>Resolving the Mortierellaceae phylogeny through synthesis of multi-gene phylogenetics and phylogenomics.</title>
        <authorList>
            <person name="Vandepol N."/>
            <person name="Liber J."/>
            <person name="Desiro A."/>
            <person name="Na H."/>
            <person name="Kennedy M."/>
            <person name="Barry K."/>
            <person name="Grigoriev I.V."/>
            <person name="Miller A.N."/>
            <person name="O'Donnell K."/>
            <person name="Stajich J.E."/>
            <person name="Bonito G."/>
        </authorList>
    </citation>
    <scope>NUCLEOTIDE SEQUENCE</scope>
    <source>
        <strain evidence="13">NRRL 2769</strain>
    </source>
</reference>
<dbReference type="PROSITE" id="PS51194">
    <property type="entry name" value="HELICASE_CTER"/>
    <property type="match status" value="1"/>
</dbReference>
<comment type="catalytic activity">
    <reaction evidence="9">
        <text>ATP + H2O = ADP + phosphate + H(+)</text>
        <dbReference type="Rhea" id="RHEA:13065"/>
        <dbReference type="ChEBI" id="CHEBI:15377"/>
        <dbReference type="ChEBI" id="CHEBI:15378"/>
        <dbReference type="ChEBI" id="CHEBI:30616"/>
        <dbReference type="ChEBI" id="CHEBI:43474"/>
        <dbReference type="ChEBI" id="CHEBI:456216"/>
        <dbReference type="EC" id="3.6.4.13"/>
    </reaction>
</comment>
<dbReference type="GO" id="GO:0045025">
    <property type="term" value="C:mitochondrial degradosome"/>
    <property type="evidence" value="ECO:0007669"/>
    <property type="project" value="TreeGrafter"/>
</dbReference>
<evidence type="ECO:0000256" key="4">
    <source>
        <dbReference type="ARBA" id="ARBA00022801"/>
    </source>
</evidence>
<evidence type="ECO:0000259" key="11">
    <source>
        <dbReference type="PROSITE" id="PS51192"/>
    </source>
</evidence>
<comment type="caution">
    <text evidence="13">The sequence shown here is derived from an EMBL/GenBank/DDBJ whole genome shotgun (WGS) entry which is preliminary data.</text>
</comment>
<dbReference type="FunFam" id="3.40.50.300:FF:000957">
    <property type="entry name" value="ATP-dependent RNA helicase SUV3L, mitochondrial"/>
    <property type="match status" value="1"/>
</dbReference>